<dbReference type="GO" id="GO:0005737">
    <property type="term" value="C:cytoplasm"/>
    <property type="evidence" value="ECO:0007669"/>
    <property type="project" value="TreeGrafter"/>
</dbReference>
<organism evidence="9">
    <name type="scientific">gut metagenome</name>
    <dbReference type="NCBI Taxonomy" id="749906"/>
    <lineage>
        <taxon>unclassified sequences</taxon>
        <taxon>metagenomes</taxon>
        <taxon>organismal metagenomes</taxon>
    </lineage>
</organism>
<reference evidence="9" key="1">
    <citation type="journal article" date="2012" name="PLoS ONE">
        <title>Gene sets for utilization of primary and secondary nutrition supplies in the distal gut of endangered iberian lynx.</title>
        <authorList>
            <person name="Alcaide M."/>
            <person name="Messina E."/>
            <person name="Richter M."/>
            <person name="Bargiela R."/>
            <person name="Peplies J."/>
            <person name="Huws S.A."/>
            <person name="Newbold C.J."/>
            <person name="Golyshin P.N."/>
            <person name="Simon M.A."/>
            <person name="Lopez G."/>
            <person name="Yakimov M.M."/>
            <person name="Ferrer M."/>
        </authorList>
    </citation>
    <scope>NUCLEOTIDE SEQUENCE</scope>
</reference>
<evidence type="ECO:0000256" key="5">
    <source>
        <dbReference type="ARBA" id="ARBA00022741"/>
    </source>
</evidence>
<dbReference type="AlphaFoldDB" id="J9GL69"/>
<dbReference type="GO" id="GO:0046040">
    <property type="term" value="P:IMP metabolic process"/>
    <property type="evidence" value="ECO:0007669"/>
    <property type="project" value="TreeGrafter"/>
</dbReference>
<evidence type="ECO:0000256" key="1">
    <source>
        <dbReference type="ARBA" id="ARBA00001946"/>
    </source>
</evidence>
<dbReference type="InterPro" id="IPR001114">
    <property type="entry name" value="Adenylosuccinate_synthetase"/>
</dbReference>
<dbReference type="GO" id="GO:0044208">
    <property type="term" value="P:'de novo' AMP biosynthetic process"/>
    <property type="evidence" value="ECO:0007669"/>
    <property type="project" value="TreeGrafter"/>
</dbReference>
<dbReference type="Gene3D" id="1.10.300.10">
    <property type="entry name" value="Adenylosuccinate Synthetase, subunit A, domain 2"/>
    <property type="match status" value="1"/>
</dbReference>
<dbReference type="CDD" id="cd03108">
    <property type="entry name" value="AdSS"/>
    <property type="match status" value="1"/>
</dbReference>
<protein>
    <submittedName>
        <fullName evidence="9">Adenylosuccinate synthase</fullName>
    </submittedName>
</protein>
<evidence type="ECO:0000256" key="7">
    <source>
        <dbReference type="ARBA" id="ARBA00022842"/>
    </source>
</evidence>
<dbReference type="InterPro" id="IPR027417">
    <property type="entry name" value="P-loop_NTPase"/>
</dbReference>
<dbReference type="GO" id="GO:0005525">
    <property type="term" value="F:GTP binding"/>
    <property type="evidence" value="ECO:0007669"/>
    <property type="project" value="UniProtKB-KW"/>
</dbReference>
<gene>
    <name evidence="9" type="ORF">EVA_08988</name>
</gene>
<dbReference type="GO" id="GO:0046872">
    <property type="term" value="F:metal ion binding"/>
    <property type="evidence" value="ECO:0007669"/>
    <property type="project" value="UniProtKB-KW"/>
</dbReference>
<dbReference type="NCBIfam" id="NF002223">
    <property type="entry name" value="PRK01117.1"/>
    <property type="match status" value="1"/>
</dbReference>
<evidence type="ECO:0000256" key="2">
    <source>
        <dbReference type="ARBA" id="ARBA00011738"/>
    </source>
</evidence>
<evidence type="ECO:0000256" key="3">
    <source>
        <dbReference type="ARBA" id="ARBA00022598"/>
    </source>
</evidence>
<keyword evidence="3" id="KW-0436">Ligase</keyword>
<dbReference type="PANTHER" id="PTHR11846:SF0">
    <property type="entry name" value="ADENYLOSUCCINATE SYNTHETASE"/>
    <property type="match status" value="1"/>
</dbReference>
<keyword evidence="5" id="KW-0547">Nucleotide-binding</keyword>
<proteinExistence type="inferred from homology"/>
<dbReference type="Pfam" id="PF00709">
    <property type="entry name" value="Adenylsucc_synt"/>
    <property type="match status" value="1"/>
</dbReference>
<dbReference type="FunFam" id="3.90.170.10:FF:000001">
    <property type="entry name" value="Adenylosuccinate synthetase"/>
    <property type="match status" value="1"/>
</dbReference>
<name>J9GL69_9ZZZZ</name>
<evidence type="ECO:0000256" key="8">
    <source>
        <dbReference type="ARBA" id="ARBA00023134"/>
    </source>
</evidence>
<dbReference type="PROSITE" id="PS00513">
    <property type="entry name" value="ADENYLOSUCCIN_SYN_2"/>
    <property type="match status" value="1"/>
</dbReference>
<dbReference type="Gene3D" id="3.40.440.10">
    <property type="entry name" value="Adenylosuccinate Synthetase, subunit A, domain 1"/>
    <property type="match status" value="1"/>
</dbReference>
<dbReference type="Gene3D" id="3.90.170.10">
    <property type="entry name" value="Adenylosuccinate Synthetase, subunit A, domain 3"/>
    <property type="match status" value="1"/>
</dbReference>
<dbReference type="InterPro" id="IPR033128">
    <property type="entry name" value="Adenylosuccin_syn_Lys_AS"/>
</dbReference>
<comment type="cofactor">
    <cofactor evidence="1">
        <name>Mg(2+)</name>
        <dbReference type="ChEBI" id="CHEBI:18420"/>
    </cofactor>
</comment>
<keyword evidence="6" id="KW-0658">Purine biosynthesis</keyword>
<comment type="subunit">
    <text evidence="2">Homodimer.</text>
</comment>
<dbReference type="SUPFAM" id="SSF52540">
    <property type="entry name" value="P-loop containing nucleoside triphosphate hydrolases"/>
    <property type="match status" value="1"/>
</dbReference>
<comment type="caution">
    <text evidence="9">The sequence shown here is derived from an EMBL/GenBank/DDBJ whole genome shotgun (WGS) entry which is preliminary data.</text>
</comment>
<evidence type="ECO:0000256" key="4">
    <source>
        <dbReference type="ARBA" id="ARBA00022723"/>
    </source>
</evidence>
<dbReference type="GO" id="GO:0004019">
    <property type="term" value="F:adenylosuccinate synthase activity"/>
    <property type="evidence" value="ECO:0007669"/>
    <property type="project" value="InterPro"/>
</dbReference>
<dbReference type="InterPro" id="IPR042111">
    <property type="entry name" value="Adenylosuccinate_synth_dom3"/>
</dbReference>
<dbReference type="EMBL" id="AMCI01002367">
    <property type="protein sequence ID" value="EJX02913.1"/>
    <property type="molecule type" value="Genomic_DNA"/>
</dbReference>
<dbReference type="InterPro" id="IPR042109">
    <property type="entry name" value="Adenylosuccinate_synth_dom1"/>
</dbReference>
<sequence length="431" mass="47883">MKITTYEIKMTKGKVDALLGIVFGDEGKGKVVDFFTPRYDVVARFAGGPNAGHTIIFDGKKFVLRSIPSGIFDEDKINIIGNGCVIAPDLFKAEAHELEMAGYTLTNRLHISRRAHLILPTHRVLDRAYEAAKGKNKVGTTGKGIGPTYSDKASRIGLRVGDIQNGFEAKYAALKARHEQILKDLHFTDYDITEEEKLWMEGIEYMRKFQLVDTEVEINRYLEEGKNVLAEGAQGSLLDIDHGTYPFVSSSNTTSGGVCTGLGVAPNTIGKIFGIFKAYSTRVGAGPFPVELFDETGEEIRRIGNEFGAVTGRNRRCGWIDLVALKYAIMINGVTDLVMMKSDVLDGFDTIKACVAYTKDGVTTYDMPYDTEGWEPVYEEIKGWKTPLSNIRKEEDFPEAFKAYIDYLEHQLKTPIAIVSVSPDRDATIIR</sequence>
<keyword evidence="7" id="KW-0460">Magnesium</keyword>
<dbReference type="InterPro" id="IPR042110">
    <property type="entry name" value="Adenylosuccinate_synth_dom2"/>
</dbReference>
<dbReference type="HAMAP" id="MF_00011">
    <property type="entry name" value="Adenylosucc_synth"/>
    <property type="match status" value="1"/>
</dbReference>
<evidence type="ECO:0000256" key="6">
    <source>
        <dbReference type="ARBA" id="ARBA00022755"/>
    </source>
</evidence>
<dbReference type="NCBIfam" id="TIGR00184">
    <property type="entry name" value="purA"/>
    <property type="match status" value="1"/>
</dbReference>
<dbReference type="PANTHER" id="PTHR11846">
    <property type="entry name" value="ADENYLOSUCCINATE SYNTHETASE"/>
    <property type="match status" value="1"/>
</dbReference>
<dbReference type="FunFam" id="1.10.300.10:FF:000001">
    <property type="entry name" value="Adenylosuccinate synthetase"/>
    <property type="match status" value="1"/>
</dbReference>
<dbReference type="SMART" id="SM00788">
    <property type="entry name" value="Adenylsucc_synt"/>
    <property type="match status" value="1"/>
</dbReference>
<evidence type="ECO:0000313" key="9">
    <source>
        <dbReference type="EMBL" id="EJX02913.1"/>
    </source>
</evidence>
<keyword evidence="4" id="KW-0479">Metal-binding</keyword>
<accession>J9GL69</accession>
<keyword evidence="8" id="KW-0342">GTP-binding</keyword>